<comment type="caution">
    <text evidence="5">The sequence shown here is derived from an EMBL/GenBank/DDBJ whole genome shotgun (WGS) entry which is preliminary data.</text>
</comment>
<dbReference type="STRING" id="1213857.A0A484FRH3"/>
<dbReference type="Gene3D" id="3.30.160.60">
    <property type="entry name" value="Classic Zinc Finger"/>
    <property type="match status" value="1"/>
</dbReference>
<evidence type="ECO:0000313" key="5">
    <source>
        <dbReference type="EMBL" id="TDZ20820.1"/>
    </source>
</evidence>
<evidence type="ECO:0000259" key="4">
    <source>
        <dbReference type="PROSITE" id="PS50157"/>
    </source>
</evidence>
<sequence>MIGVFRQAYRRLLDSSMGSKKHNGQIDLIFKDATSPIFPEPGGDIGVSRNDRAGALQCDICHRVYSSRRDLNRCIVKHSRPFMCGVEECGRGFYYPKDRDRHQRARHPETMRDSAAHFCPFEECKYSQSNGKGFSRKDNRDRHVRTQHRGRLLEHGEAKRSARRSMAIDDHDSWVPGNLTWDQLDFDSNCTAWGRWLGALIQPDPWDPKTTRGMSFDLAMLLFLDATPKGFFWNEHYKDLSTYYSDVSSWFAYNTLHTPIPNATNPEYYQFSERFNKTVLWGPKPKCEAEFCKAIGYTGSQDLCGIGVVISYYLEAILGTMFLVTFSIHQVSRHFNKHQYDALKPRAGKQQTIRGRVLDSFRGSLDMFLSGAMLIAVAMLGAALYSSITSVEERAGKNPDLPSGEAVYEMALSLMASNFSVFPVMLLYALVKHDGHRKWLHRLVLVLLWALSACVVFLAPRAEVDYAERKSGRANFDCDQRGSQYWRVVKATQFLVVGLPLLWLVVTVFLTTGFGIPGAAERAWVRGCRSGWRLTIAWINLVIMWGILAYFTHFRQNIIDAAGGLDKNDKWTFGQVLALATWVPVVAEMFYILAFGLEDSLSGHMPSDYHASHVAYPTQADPNMGVPLLHRDSTYDLKQASTHTSCASVATTPPATREQPSRPTAWHDPNYKPFQQSETRAQRPISWDPYYHTGW</sequence>
<evidence type="ECO:0000256" key="3">
    <source>
        <dbReference type="SAM" id="Phobius"/>
    </source>
</evidence>
<dbReference type="SMART" id="SM00355">
    <property type="entry name" value="ZnF_C2H2"/>
    <property type="match status" value="3"/>
</dbReference>
<protein>
    <recommendedName>
        <fullName evidence="4">C2H2-type domain-containing protein</fullName>
    </recommendedName>
</protein>
<keyword evidence="1" id="KW-0862">Zinc</keyword>
<reference evidence="6" key="2">
    <citation type="journal article" date="2019" name="Mol. Plant Microbe Interact.">
        <title>Genome sequence resources for four phytopathogenic fungi from the Colletotrichum orbiculare species complex.</title>
        <authorList>
            <person name="Gan P."/>
            <person name="Tsushima A."/>
            <person name="Narusaka M."/>
            <person name="Narusaka Y."/>
            <person name="Takano Y."/>
            <person name="Kubo Y."/>
            <person name="Shirasu K."/>
        </authorList>
    </citation>
    <scope>GENOME REANNOTATION</scope>
    <source>
        <strain evidence="6">104-T / ATCC 96160 / CBS 514.97 / LARS 414 / MAFF 240422</strain>
    </source>
</reference>
<proteinExistence type="predicted"/>
<gene>
    <name evidence="5" type="ORF">Cob_v006219</name>
</gene>
<dbReference type="EMBL" id="AMCV02000016">
    <property type="protein sequence ID" value="TDZ20820.1"/>
    <property type="molecule type" value="Genomic_DNA"/>
</dbReference>
<dbReference type="GO" id="GO:0008270">
    <property type="term" value="F:zinc ion binding"/>
    <property type="evidence" value="ECO:0007669"/>
    <property type="project" value="UniProtKB-KW"/>
</dbReference>
<dbReference type="OrthoDB" id="4582561at2759"/>
<feature type="transmembrane region" description="Helical" evidence="3">
    <location>
        <begin position="310"/>
        <end position="328"/>
    </location>
</feature>
<keyword evidence="6" id="KW-1185">Reference proteome</keyword>
<keyword evidence="3" id="KW-1133">Transmembrane helix</keyword>
<accession>A0A484FRH3</accession>
<feature type="transmembrane region" description="Helical" evidence="3">
    <location>
        <begin position="571"/>
        <end position="597"/>
    </location>
</feature>
<feature type="transmembrane region" description="Helical" evidence="3">
    <location>
        <begin position="443"/>
        <end position="462"/>
    </location>
</feature>
<feature type="transmembrane region" description="Helical" evidence="3">
    <location>
        <begin position="368"/>
        <end position="388"/>
    </location>
</feature>
<evidence type="ECO:0000256" key="1">
    <source>
        <dbReference type="PROSITE-ProRule" id="PRU00042"/>
    </source>
</evidence>
<feature type="transmembrane region" description="Helical" evidence="3">
    <location>
        <begin position="408"/>
        <end position="431"/>
    </location>
</feature>
<keyword evidence="3" id="KW-0472">Membrane</keyword>
<dbReference type="InterPro" id="IPR013087">
    <property type="entry name" value="Znf_C2H2_type"/>
</dbReference>
<evidence type="ECO:0000313" key="6">
    <source>
        <dbReference type="Proteomes" id="UP000014480"/>
    </source>
</evidence>
<dbReference type="Proteomes" id="UP000014480">
    <property type="component" value="Unassembled WGS sequence"/>
</dbReference>
<keyword evidence="3" id="KW-0812">Transmembrane</keyword>
<keyword evidence="1" id="KW-0479">Metal-binding</keyword>
<evidence type="ECO:0000256" key="2">
    <source>
        <dbReference type="SAM" id="MobiDB-lite"/>
    </source>
</evidence>
<feature type="transmembrane region" description="Helical" evidence="3">
    <location>
        <begin position="494"/>
        <end position="520"/>
    </location>
</feature>
<feature type="transmembrane region" description="Helical" evidence="3">
    <location>
        <begin position="532"/>
        <end position="551"/>
    </location>
</feature>
<feature type="domain" description="C2H2-type" evidence="4">
    <location>
        <begin position="82"/>
        <end position="107"/>
    </location>
</feature>
<keyword evidence="1" id="KW-0863">Zinc-finger</keyword>
<name>A0A484FRH3_COLOR</name>
<reference evidence="6" key="1">
    <citation type="journal article" date="2013" name="New Phytol.">
        <title>Comparative genomic and transcriptomic analyses reveal the hemibiotrophic stage shift of Colletotrichum fungi.</title>
        <authorList>
            <person name="Gan P."/>
            <person name="Ikeda K."/>
            <person name="Irieda H."/>
            <person name="Narusaka M."/>
            <person name="O'Connell R.J."/>
            <person name="Narusaka Y."/>
            <person name="Takano Y."/>
            <person name="Kubo Y."/>
            <person name="Shirasu K."/>
        </authorList>
    </citation>
    <scope>NUCLEOTIDE SEQUENCE [LARGE SCALE GENOMIC DNA]</scope>
    <source>
        <strain evidence="6">104-T / ATCC 96160 / CBS 514.97 / LARS 414 / MAFF 240422</strain>
    </source>
</reference>
<feature type="region of interest" description="Disordered" evidence="2">
    <location>
        <begin position="646"/>
        <end position="680"/>
    </location>
</feature>
<organism evidence="5 6">
    <name type="scientific">Colletotrichum orbiculare (strain 104-T / ATCC 96160 / CBS 514.97 / LARS 414 / MAFF 240422)</name>
    <name type="common">Cucumber anthracnose fungus</name>
    <name type="synonym">Colletotrichum lagenarium</name>
    <dbReference type="NCBI Taxonomy" id="1213857"/>
    <lineage>
        <taxon>Eukaryota</taxon>
        <taxon>Fungi</taxon>
        <taxon>Dikarya</taxon>
        <taxon>Ascomycota</taxon>
        <taxon>Pezizomycotina</taxon>
        <taxon>Sordariomycetes</taxon>
        <taxon>Hypocreomycetidae</taxon>
        <taxon>Glomerellales</taxon>
        <taxon>Glomerellaceae</taxon>
        <taxon>Colletotrichum</taxon>
        <taxon>Colletotrichum orbiculare species complex</taxon>
    </lineage>
</organism>
<dbReference type="PROSITE" id="PS00028">
    <property type="entry name" value="ZINC_FINGER_C2H2_1"/>
    <property type="match status" value="1"/>
</dbReference>
<dbReference type="PROSITE" id="PS50157">
    <property type="entry name" value="ZINC_FINGER_C2H2_2"/>
    <property type="match status" value="1"/>
</dbReference>
<dbReference type="AlphaFoldDB" id="A0A484FRH3"/>